<name>A0AAD6XJA3_9AGAR</name>
<reference evidence="1" key="1">
    <citation type="submission" date="2023-03" db="EMBL/GenBank/DDBJ databases">
        <title>Massive genome expansion in bonnet fungi (Mycena s.s.) driven by repeated elements and novel gene families across ecological guilds.</title>
        <authorList>
            <consortium name="Lawrence Berkeley National Laboratory"/>
            <person name="Harder C.B."/>
            <person name="Miyauchi S."/>
            <person name="Viragh M."/>
            <person name="Kuo A."/>
            <person name="Thoen E."/>
            <person name="Andreopoulos B."/>
            <person name="Lu D."/>
            <person name="Skrede I."/>
            <person name="Drula E."/>
            <person name="Henrissat B."/>
            <person name="Morin E."/>
            <person name="Kohler A."/>
            <person name="Barry K."/>
            <person name="LaButti K."/>
            <person name="Morin E."/>
            <person name="Salamov A."/>
            <person name="Lipzen A."/>
            <person name="Mereny Z."/>
            <person name="Hegedus B."/>
            <person name="Baldrian P."/>
            <person name="Stursova M."/>
            <person name="Weitz H."/>
            <person name="Taylor A."/>
            <person name="Grigoriev I.V."/>
            <person name="Nagy L.G."/>
            <person name="Martin F."/>
            <person name="Kauserud H."/>
        </authorList>
    </citation>
    <scope>NUCLEOTIDE SEQUENCE</scope>
    <source>
        <strain evidence="1">CBHHK173m</strain>
    </source>
</reference>
<dbReference type="Gene3D" id="2.120.10.80">
    <property type="entry name" value="Kelch-type beta propeller"/>
    <property type="match status" value="1"/>
</dbReference>
<accession>A0AAD6XJA3</accession>
<keyword evidence="2" id="KW-1185">Reference proteome</keyword>
<dbReference type="EMBL" id="JARJCN010000096">
    <property type="protein sequence ID" value="KAJ7075405.1"/>
    <property type="molecule type" value="Genomic_DNA"/>
</dbReference>
<dbReference type="InterPro" id="IPR015915">
    <property type="entry name" value="Kelch-typ_b-propeller"/>
</dbReference>
<comment type="caution">
    <text evidence="1">The sequence shown here is derived from an EMBL/GenBank/DDBJ whole genome shotgun (WGS) entry which is preliminary data.</text>
</comment>
<evidence type="ECO:0000313" key="1">
    <source>
        <dbReference type="EMBL" id="KAJ7075405.1"/>
    </source>
</evidence>
<gene>
    <name evidence="1" type="ORF">B0H15DRAFT_655586</name>
</gene>
<dbReference type="SUPFAM" id="SSF117281">
    <property type="entry name" value="Kelch motif"/>
    <property type="match status" value="1"/>
</dbReference>
<protein>
    <submittedName>
        <fullName evidence="1">Uncharacterized protein</fullName>
    </submittedName>
</protein>
<proteinExistence type="predicted"/>
<dbReference type="Proteomes" id="UP001222325">
    <property type="component" value="Unassembled WGS sequence"/>
</dbReference>
<sequence length="158" mass="16936">MAFYKSPASGQRLLLPFGGQKRGTDKDKLGKAKNSILAVDMDARTWWKVDLAGGAVVARVEARLVVVGEQVFLFGGKTYDKDSGRHAAEESYCVASLRGQQWAWEVRDAPYPEHVPALGHCCDAVVMRGEETPTILLTAGITGGGADDVAGSVSMLVR</sequence>
<evidence type="ECO:0000313" key="2">
    <source>
        <dbReference type="Proteomes" id="UP001222325"/>
    </source>
</evidence>
<dbReference type="AlphaFoldDB" id="A0AAD6XJA3"/>
<organism evidence="1 2">
    <name type="scientific">Mycena belliarum</name>
    <dbReference type="NCBI Taxonomy" id="1033014"/>
    <lineage>
        <taxon>Eukaryota</taxon>
        <taxon>Fungi</taxon>
        <taxon>Dikarya</taxon>
        <taxon>Basidiomycota</taxon>
        <taxon>Agaricomycotina</taxon>
        <taxon>Agaricomycetes</taxon>
        <taxon>Agaricomycetidae</taxon>
        <taxon>Agaricales</taxon>
        <taxon>Marasmiineae</taxon>
        <taxon>Mycenaceae</taxon>
        <taxon>Mycena</taxon>
    </lineage>
</organism>